<keyword evidence="7" id="KW-1278">Translocase</keyword>
<evidence type="ECO:0000313" key="10">
    <source>
        <dbReference type="EMBL" id="ERK57619.1"/>
    </source>
</evidence>
<evidence type="ECO:0000256" key="5">
    <source>
        <dbReference type="ARBA" id="ARBA00022741"/>
    </source>
</evidence>
<dbReference type="GO" id="GO:0015087">
    <property type="term" value="F:cobalt ion transmembrane transporter activity"/>
    <property type="evidence" value="ECO:0007669"/>
    <property type="project" value="UniProtKB-ARBA"/>
</dbReference>
<organism evidence="10 11">
    <name type="scientific">Gemella bergeri ATCC 700627</name>
    <dbReference type="NCBI Taxonomy" id="1321820"/>
    <lineage>
        <taxon>Bacteria</taxon>
        <taxon>Bacillati</taxon>
        <taxon>Bacillota</taxon>
        <taxon>Bacilli</taxon>
        <taxon>Bacillales</taxon>
        <taxon>Gemellaceae</taxon>
        <taxon>Gemella</taxon>
    </lineage>
</organism>
<dbReference type="PROSITE" id="PS00211">
    <property type="entry name" value="ABC_TRANSPORTER_1"/>
    <property type="match status" value="1"/>
</dbReference>
<keyword evidence="6 10" id="KW-0067">ATP-binding</keyword>
<proteinExistence type="inferred from homology"/>
<dbReference type="Gene3D" id="3.40.50.300">
    <property type="entry name" value="P-loop containing nucleotide triphosphate hydrolases"/>
    <property type="match status" value="1"/>
</dbReference>
<keyword evidence="8" id="KW-0472">Membrane</keyword>
<dbReference type="NCBIfam" id="TIGR04520">
    <property type="entry name" value="ECF_ATPase_1"/>
    <property type="match status" value="1"/>
</dbReference>
<dbReference type="InterPro" id="IPR027417">
    <property type="entry name" value="P-loop_NTPase"/>
</dbReference>
<evidence type="ECO:0000256" key="3">
    <source>
        <dbReference type="ARBA" id="ARBA00022448"/>
    </source>
</evidence>
<evidence type="ECO:0000256" key="8">
    <source>
        <dbReference type="ARBA" id="ARBA00023136"/>
    </source>
</evidence>
<comment type="similarity">
    <text evidence="2">Belongs to the ABC transporter superfamily.</text>
</comment>
<gene>
    <name evidence="10" type="ORF">HMPREF1983_01068</name>
</gene>
<evidence type="ECO:0000313" key="11">
    <source>
        <dbReference type="Proteomes" id="UP000016637"/>
    </source>
</evidence>
<dbReference type="EMBL" id="AWVP01000063">
    <property type="protein sequence ID" value="ERK57619.1"/>
    <property type="molecule type" value="Genomic_DNA"/>
</dbReference>
<dbReference type="Pfam" id="PF00005">
    <property type="entry name" value="ABC_tran"/>
    <property type="match status" value="1"/>
</dbReference>
<dbReference type="PATRIC" id="fig|1321820.3.peg.1039"/>
<dbReference type="InterPro" id="IPR050095">
    <property type="entry name" value="ECF_ABC_transporter_ATP-bd"/>
</dbReference>
<dbReference type="PROSITE" id="PS50893">
    <property type="entry name" value="ABC_TRANSPORTER_2"/>
    <property type="match status" value="1"/>
</dbReference>
<dbReference type="SUPFAM" id="SSF52540">
    <property type="entry name" value="P-loop containing nucleoside triphosphate hydrolases"/>
    <property type="match status" value="1"/>
</dbReference>
<sequence length="276" mass="31426">MIKFDNVSFIYNNTKKKVLKNITFEIEKGSWLTVLGENGSGKSTLMKLIYGQNVASSGNIFLNDKKYSKEILNDIHSKIAVVFQNPDNQFVGSTVEEDIAFGLENNNIPREKMDMIIDEVLEIVDMKEYRKSEPTALSGGQKQRVALASALALKPQLLILDEATSMLDPGARSYILKYIKKINKEQKLTIISITHDAEESIYSDNIIILKKGEIVYKGDYNNLYNNAQILENYHLEVPFFEKFKRDLNEYTNSDIFTVTDGEKSVVDKLCKLVLKM</sequence>
<comment type="subcellular location">
    <subcellularLocation>
        <location evidence="1">Cell membrane</location>
        <topology evidence="1">Peripheral membrane protein</topology>
    </subcellularLocation>
</comment>
<evidence type="ECO:0000256" key="7">
    <source>
        <dbReference type="ARBA" id="ARBA00022967"/>
    </source>
</evidence>
<name>U2QN45_9BACL</name>
<dbReference type="GO" id="GO:0043190">
    <property type="term" value="C:ATP-binding cassette (ABC) transporter complex"/>
    <property type="evidence" value="ECO:0007669"/>
    <property type="project" value="TreeGrafter"/>
</dbReference>
<dbReference type="CDD" id="cd03225">
    <property type="entry name" value="ABC_cobalt_CbiO_domain1"/>
    <property type="match status" value="1"/>
</dbReference>
<dbReference type="GO" id="GO:0016887">
    <property type="term" value="F:ATP hydrolysis activity"/>
    <property type="evidence" value="ECO:0007669"/>
    <property type="project" value="InterPro"/>
</dbReference>
<dbReference type="GO" id="GO:0005524">
    <property type="term" value="F:ATP binding"/>
    <property type="evidence" value="ECO:0007669"/>
    <property type="project" value="UniProtKB-KW"/>
</dbReference>
<feature type="domain" description="ABC transporter" evidence="9">
    <location>
        <begin position="2"/>
        <end position="236"/>
    </location>
</feature>
<keyword evidence="3" id="KW-0813">Transport</keyword>
<dbReference type="RefSeq" id="WP_021753724.1">
    <property type="nucleotide sequence ID" value="NZ_KI271876.1"/>
</dbReference>
<dbReference type="Proteomes" id="UP000016637">
    <property type="component" value="Unassembled WGS sequence"/>
</dbReference>
<dbReference type="InterPro" id="IPR017871">
    <property type="entry name" value="ABC_transporter-like_CS"/>
</dbReference>
<accession>U2QN45</accession>
<comment type="caution">
    <text evidence="10">The sequence shown here is derived from an EMBL/GenBank/DDBJ whole genome shotgun (WGS) entry which is preliminary data.</text>
</comment>
<dbReference type="InterPro" id="IPR015856">
    <property type="entry name" value="ABC_transpr_CbiO/EcfA_su"/>
</dbReference>
<dbReference type="NCBIfam" id="NF010167">
    <property type="entry name" value="PRK13648.1"/>
    <property type="match status" value="1"/>
</dbReference>
<dbReference type="HOGENOM" id="CLU_000604_1_22_9"/>
<evidence type="ECO:0000259" key="9">
    <source>
        <dbReference type="PROSITE" id="PS50893"/>
    </source>
</evidence>
<dbReference type="InterPro" id="IPR003439">
    <property type="entry name" value="ABC_transporter-like_ATP-bd"/>
</dbReference>
<dbReference type="InterPro" id="IPR003593">
    <property type="entry name" value="AAA+_ATPase"/>
</dbReference>
<dbReference type="SMART" id="SM00382">
    <property type="entry name" value="AAA"/>
    <property type="match status" value="1"/>
</dbReference>
<dbReference type="PANTHER" id="PTHR43553">
    <property type="entry name" value="HEAVY METAL TRANSPORTER"/>
    <property type="match status" value="1"/>
</dbReference>
<evidence type="ECO:0000256" key="1">
    <source>
        <dbReference type="ARBA" id="ARBA00004202"/>
    </source>
</evidence>
<dbReference type="eggNOG" id="COG1122">
    <property type="taxonomic scope" value="Bacteria"/>
</dbReference>
<dbReference type="GO" id="GO:0042626">
    <property type="term" value="F:ATPase-coupled transmembrane transporter activity"/>
    <property type="evidence" value="ECO:0007669"/>
    <property type="project" value="TreeGrafter"/>
</dbReference>
<dbReference type="FunFam" id="3.40.50.300:FF:000224">
    <property type="entry name" value="Energy-coupling factor transporter ATP-binding protein EcfA"/>
    <property type="match status" value="1"/>
</dbReference>
<dbReference type="AlphaFoldDB" id="U2QN45"/>
<evidence type="ECO:0000256" key="4">
    <source>
        <dbReference type="ARBA" id="ARBA00022475"/>
    </source>
</evidence>
<protein>
    <submittedName>
        <fullName evidence="10">ABC transporter, ATP-binding protein</fullName>
    </submittedName>
</protein>
<evidence type="ECO:0000256" key="2">
    <source>
        <dbReference type="ARBA" id="ARBA00005417"/>
    </source>
</evidence>
<reference evidence="10 11" key="1">
    <citation type="submission" date="2013-08" db="EMBL/GenBank/DDBJ databases">
        <authorList>
            <person name="Weinstock G."/>
            <person name="Sodergren E."/>
            <person name="Wylie T."/>
            <person name="Fulton L."/>
            <person name="Fulton R."/>
            <person name="Fronick C."/>
            <person name="O'Laughlin M."/>
            <person name="Godfrey J."/>
            <person name="Miner T."/>
            <person name="Herter B."/>
            <person name="Appelbaum E."/>
            <person name="Cordes M."/>
            <person name="Lek S."/>
            <person name="Wollam A."/>
            <person name="Pepin K.H."/>
            <person name="Palsikar V.B."/>
            <person name="Mitreva M."/>
            <person name="Wilson R.K."/>
        </authorList>
    </citation>
    <scope>NUCLEOTIDE SEQUENCE [LARGE SCALE GENOMIC DNA]</scope>
    <source>
        <strain evidence="10 11">ATCC 700627</strain>
    </source>
</reference>
<keyword evidence="11" id="KW-1185">Reference proteome</keyword>
<keyword evidence="4" id="KW-1003">Cell membrane</keyword>
<dbReference type="InterPro" id="IPR030947">
    <property type="entry name" value="EcfA_1"/>
</dbReference>
<evidence type="ECO:0000256" key="6">
    <source>
        <dbReference type="ARBA" id="ARBA00022840"/>
    </source>
</evidence>
<dbReference type="PANTHER" id="PTHR43553:SF24">
    <property type="entry name" value="ENERGY-COUPLING FACTOR TRANSPORTER ATP-BINDING PROTEIN ECFA1"/>
    <property type="match status" value="1"/>
</dbReference>
<keyword evidence="5" id="KW-0547">Nucleotide-binding</keyword>